<evidence type="ECO:0000313" key="3">
    <source>
        <dbReference type="Proteomes" id="UP000735302"/>
    </source>
</evidence>
<reference evidence="2 3" key="1">
    <citation type="journal article" date="2021" name="Elife">
        <title>Chloroplast acquisition without the gene transfer in kleptoplastic sea slugs, Plakobranchus ocellatus.</title>
        <authorList>
            <person name="Maeda T."/>
            <person name="Takahashi S."/>
            <person name="Yoshida T."/>
            <person name="Shimamura S."/>
            <person name="Takaki Y."/>
            <person name="Nagai Y."/>
            <person name="Toyoda A."/>
            <person name="Suzuki Y."/>
            <person name="Arimoto A."/>
            <person name="Ishii H."/>
            <person name="Satoh N."/>
            <person name="Nishiyama T."/>
            <person name="Hasebe M."/>
            <person name="Maruyama T."/>
            <person name="Minagawa J."/>
            <person name="Obokata J."/>
            <person name="Shigenobu S."/>
        </authorList>
    </citation>
    <scope>NUCLEOTIDE SEQUENCE [LARGE SCALE GENOMIC DNA]</scope>
</reference>
<dbReference type="Proteomes" id="UP000735302">
    <property type="component" value="Unassembled WGS sequence"/>
</dbReference>
<accession>A0AAV3ZIZ8</accession>
<gene>
    <name evidence="2" type="ORF">PoB_002087400</name>
</gene>
<sequence>MCWNHDDEEDGVYQLAMVYASVQRGMDLSMCWNYVDDDDDDDDGDRLYQLTMIYAPESSEASLSGQSVKQEETHDRNFENPPLGLGWTRQEAEDYCHLTTYITLPFASADVLCALYPRPHIVESLNDNTNITMGLEKLSLQILLLICLGVTVSDRDWSIVFPNAPNPPTAENRNMNLKLDIHDALCRDAGIYQCTVSYASPTGAVDSLGQQNLTAKGNRPVSLNGKTPLALWNIYSVTTLDCDARGNGAP</sequence>
<feature type="region of interest" description="Disordered" evidence="1">
    <location>
        <begin position="58"/>
        <end position="82"/>
    </location>
</feature>
<dbReference type="EMBL" id="BLXT01002452">
    <property type="protein sequence ID" value="GFN94368.1"/>
    <property type="molecule type" value="Genomic_DNA"/>
</dbReference>
<name>A0AAV3ZIZ8_9GAST</name>
<proteinExistence type="predicted"/>
<organism evidence="2 3">
    <name type="scientific">Plakobranchus ocellatus</name>
    <dbReference type="NCBI Taxonomy" id="259542"/>
    <lineage>
        <taxon>Eukaryota</taxon>
        <taxon>Metazoa</taxon>
        <taxon>Spiralia</taxon>
        <taxon>Lophotrochozoa</taxon>
        <taxon>Mollusca</taxon>
        <taxon>Gastropoda</taxon>
        <taxon>Heterobranchia</taxon>
        <taxon>Euthyneura</taxon>
        <taxon>Panpulmonata</taxon>
        <taxon>Sacoglossa</taxon>
        <taxon>Placobranchoidea</taxon>
        <taxon>Plakobranchidae</taxon>
        <taxon>Plakobranchus</taxon>
    </lineage>
</organism>
<comment type="caution">
    <text evidence="2">The sequence shown here is derived from an EMBL/GenBank/DDBJ whole genome shotgun (WGS) entry which is preliminary data.</text>
</comment>
<feature type="compositionally biased region" description="Polar residues" evidence="1">
    <location>
        <begin position="59"/>
        <end position="68"/>
    </location>
</feature>
<keyword evidence="3" id="KW-1185">Reference proteome</keyword>
<evidence type="ECO:0000313" key="2">
    <source>
        <dbReference type="EMBL" id="GFN94368.1"/>
    </source>
</evidence>
<protein>
    <recommendedName>
        <fullName evidence="4">Ig-like domain-containing protein</fullName>
    </recommendedName>
</protein>
<evidence type="ECO:0000256" key="1">
    <source>
        <dbReference type="SAM" id="MobiDB-lite"/>
    </source>
</evidence>
<feature type="compositionally biased region" description="Basic and acidic residues" evidence="1">
    <location>
        <begin position="69"/>
        <end position="78"/>
    </location>
</feature>
<feature type="non-terminal residue" evidence="2">
    <location>
        <position position="250"/>
    </location>
</feature>
<evidence type="ECO:0008006" key="4">
    <source>
        <dbReference type="Google" id="ProtNLM"/>
    </source>
</evidence>
<dbReference type="AlphaFoldDB" id="A0AAV3ZIZ8"/>